<evidence type="ECO:0000256" key="7">
    <source>
        <dbReference type="SAM" id="Phobius"/>
    </source>
</evidence>
<reference evidence="8 9" key="1">
    <citation type="submission" date="2018-09" db="EMBL/GenBank/DDBJ databases">
        <authorList>
            <person name="Zhu H."/>
        </authorList>
    </citation>
    <scope>NUCLEOTIDE SEQUENCE [LARGE SCALE GENOMIC DNA]</scope>
    <source>
        <strain evidence="8 9">K2R01-6</strain>
    </source>
</reference>
<dbReference type="EMBL" id="QYUM01000002">
    <property type="protein sequence ID" value="RJF93942.1"/>
    <property type="molecule type" value="Genomic_DNA"/>
</dbReference>
<dbReference type="InterPro" id="IPR036458">
    <property type="entry name" value="Na:dicarbo_symporter_sf"/>
</dbReference>
<feature type="transmembrane region" description="Helical" evidence="7">
    <location>
        <begin position="219"/>
        <end position="241"/>
    </location>
</feature>
<feature type="transmembrane region" description="Helical" evidence="7">
    <location>
        <begin position="253"/>
        <end position="275"/>
    </location>
</feature>
<dbReference type="GO" id="GO:0015293">
    <property type="term" value="F:symporter activity"/>
    <property type="evidence" value="ECO:0007669"/>
    <property type="project" value="UniProtKB-KW"/>
</dbReference>
<accession>A0A418WRQ9</accession>
<dbReference type="InterPro" id="IPR001991">
    <property type="entry name" value="Na-dicarboxylate_symporter"/>
</dbReference>
<dbReference type="AlphaFoldDB" id="A0A418WRQ9"/>
<dbReference type="SUPFAM" id="SSF118215">
    <property type="entry name" value="Proton glutamate symport protein"/>
    <property type="match status" value="1"/>
</dbReference>
<protein>
    <submittedName>
        <fullName evidence="8">Dicarboxylate/amino acid:cation symporter</fullName>
    </submittedName>
</protein>
<evidence type="ECO:0000256" key="5">
    <source>
        <dbReference type="ARBA" id="ARBA00022989"/>
    </source>
</evidence>
<keyword evidence="9" id="KW-1185">Reference proteome</keyword>
<dbReference type="Proteomes" id="UP000286100">
    <property type="component" value="Unassembled WGS sequence"/>
</dbReference>
<dbReference type="GO" id="GO:0005886">
    <property type="term" value="C:plasma membrane"/>
    <property type="evidence" value="ECO:0007669"/>
    <property type="project" value="UniProtKB-SubCell"/>
</dbReference>
<keyword evidence="4 7" id="KW-0812">Transmembrane</keyword>
<evidence type="ECO:0000256" key="4">
    <source>
        <dbReference type="ARBA" id="ARBA00022692"/>
    </source>
</evidence>
<keyword evidence="6 7" id="KW-0472">Membrane</keyword>
<feature type="transmembrane region" description="Helical" evidence="7">
    <location>
        <begin position="145"/>
        <end position="168"/>
    </location>
</feature>
<keyword evidence="3" id="KW-1003">Cell membrane</keyword>
<dbReference type="OrthoDB" id="9766690at2"/>
<dbReference type="PANTHER" id="PTHR42865:SF7">
    <property type="entry name" value="PROTON_GLUTAMATE-ASPARTATE SYMPORTER"/>
    <property type="match status" value="1"/>
</dbReference>
<comment type="caution">
    <text evidence="8">The sequence shown here is derived from an EMBL/GenBank/DDBJ whole genome shotgun (WGS) entry which is preliminary data.</text>
</comment>
<evidence type="ECO:0000313" key="8">
    <source>
        <dbReference type="EMBL" id="RJF93942.1"/>
    </source>
</evidence>
<evidence type="ECO:0000256" key="6">
    <source>
        <dbReference type="ARBA" id="ARBA00023136"/>
    </source>
</evidence>
<evidence type="ECO:0000256" key="1">
    <source>
        <dbReference type="ARBA" id="ARBA00004651"/>
    </source>
</evidence>
<keyword evidence="5 7" id="KW-1133">Transmembrane helix</keyword>
<dbReference type="PANTHER" id="PTHR42865">
    <property type="entry name" value="PROTON/GLUTAMATE-ASPARTATE SYMPORTER"/>
    <property type="match status" value="1"/>
</dbReference>
<feature type="transmembrane region" description="Helical" evidence="7">
    <location>
        <begin position="287"/>
        <end position="305"/>
    </location>
</feature>
<keyword evidence="2" id="KW-0813">Transport</keyword>
<organism evidence="8 9">
    <name type="scientific">Sphingomonas cavernae</name>
    <dbReference type="NCBI Taxonomy" id="2320861"/>
    <lineage>
        <taxon>Bacteria</taxon>
        <taxon>Pseudomonadati</taxon>
        <taxon>Pseudomonadota</taxon>
        <taxon>Alphaproteobacteria</taxon>
        <taxon>Sphingomonadales</taxon>
        <taxon>Sphingomonadaceae</taxon>
        <taxon>Sphingomonas</taxon>
    </lineage>
</organism>
<gene>
    <name evidence="8" type="ORF">D3876_06630</name>
</gene>
<evidence type="ECO:0000313" key="9">
    <source>
        <dbReference type="Proteomes" id="UP000286100"/>
    </source>
</evidence>
<name>A0A418WRQ9_9SPHN</name>
<feature type="transmembrane region" description="Helical" evidence="7">
    <location>
        <begin position="40"/>
        <end position="63"/>
    </location>
</feature>
<feature type="transmembrane region" description="Helical" evidence="7">
    <location>
        <begin position="354"/>
        <end position="380"/>
    </location>
</feature>
<feature type="transmembrane region" description="Helical" evidence="7">
    <location>
        <begin position="75"/>
        <end position="98"/>
    </location>
</feature>
<evidence type="ECO:0000256" key="2">
    <source>
        <dbReference type="ARBA" id="ARBA00022448"/>
    </source>
</evidence>
<feature type="transmembrane region" description="Helical" evidence="7">
    <location>
        <begin position="180"/>
        <end position="213"/>
    </location>
</feature>
<comment type="subcellular location">
    <subcellularLocation>
        <location evidence="1">Cell membrane</location>
        <topology evidence="1">Multi-pass membrane protein</topology>
    </subcellularLocation>
</comment>
<feature type="transmembrane region" description="Helical" evidence="7">
    <location>
        <begin position="317"/>
        <end position="342"/>
    </location>
</feature>
<dbReference type="Pfam" id="PF00375">
    <property type="entry name" value="SDF"/>
    <property type="match status" value="1"/>
</dbReference>
<proteinExistence type="predicted"/>
<sequence>MPQAWRILIGLLAGLALGAGAVWAGFDNLDRITAIAGPIGGLWLDALKMTIIPLVVALLITGIARTADSARGGGLALKSVALFVGLLWLSTAIAAVLIPSLLALWPMPQDAAQALRAALGQQHIEVGAPPGFADFLGSIVPTNPIAAAAADAMLPLILFTTLFAIAITRLPAAQREPLTGFFAAIADAMLVMVGWVLWLAPIGVFALALVVGIQAGTSAIGALLHYIVIVSCAGLVAWALAYPMAVFGGRLRLGAFVRAVAPAQAVALSTQSSLASLPPMLKSCETLGVPASVASVSLPIAVAIFRVTSPAMNLAVAIYVAHWFGMSLDPATIATGAVVAAVTTMGSVSLPGQVSFLTSVTPIAVAMGVPLEPLALLVAVEMIPDLVRTVGNVTMDVAATSAIARHADVADESPAPAP</sequence>
<dbReference type="Gene3D" id="1.10.3860.10">
    <property type="entry name" value="Sodium:dicarboxylate symporter"/>
    <property type="match status" value="1"/>
</dbReference>
<dbReference type="PRINTS" id="PR00173">
    <property type="entry name" value="EDTRNSPORT"/>
</dbReference>
<evidence type="ECO:0000256" key="3">
    <source>
        <dbReference type="ARBA" id="ARBA00022475"/>
    </source>
</evidence>